<dbReference type="RefSeq" id="WP_380638361.1">
    <property type="nucleotide sequence ID" value="NZ_JBHSQO010000024.1"/>
</dbReference>
<evidence type="ECO:0000256" key="1">
    <source>
        <dbReference type="SAM" id="MobiDB-lite"/>
    </source>
</evidence>
<comment type="caution">
    <text evidence="4">The sequence shown here is derived from an EMBL/GenBank/DDBJ whole genome shotgun (WGS) entry which is preliminary data.</text>
</comment>
<proteinExistence type="predicted"/>
<feature type="compositionally biased region" description="Low complexity" evidence="1">
    <location>
        <begin position="41"/>
        <end position="51"/>
    </location>
</feature>
<gene>
    <name evidence="4" type="ORF">ACFP3R_22595</name>
</gene>
<feature type="region of interest" description="Disordered" evidence="1">
    <location>
        <begin position="29"/>
        <end position="51"/>
    </location>
</feature>
<name>A0ABW1P906_9PSEU</name>
<dbReference type="GO" id="GO:0004519">
    <property type="term" value="F:endonuclease activity"/>
    <property type="evidence" value="ECO:0007669"/>
    <property type="project" value="UniProtKB-KW"/>
</dbReference>
<evidence type="ECO:0000313" key="5">
    <source>
        <dbReference type="Proteomes" id="UP001596220"/>
    </source>
</evidence>
<sequence>MSGKRSSTVAGVVLLVLVIIVGYYISREPDTDQAPGGGPTTSGPAAPGDDPAAQLAALALAPEGKMTGYSRDRFPHWSSQGDSCDTREIVLQRQGSDVQVDDQCRATSGTWVSPYDGVTVTQAGDLDIDHTVALAEAWRSGAAEWTDEERKKFANDLGGLQLFAVTASSNRSKGDQDVAKWKPPVEDYWCTYARSVVSVKTLYSLSVDEAERDALATMLQTC</sequence>
<keyword evidence="4" id="KW-0255">Endonuclease</keyword>
<feature type="transmembrane region" description="Helical" evidence="2">
    <location>
        <begin position="7"/>
        <end position="25"/>
    </location>
</feature>
<protein>
    <submittedName>
        <fullName evidence="4">HNH endonuclease family protein</fullName>
    </submittedName>
</protein>
<dbReference type="Proteomes" id="UP001596220">
    <property type="component" value="Unassembled WGS sequence"/>
</dbReference>
<evidence type="ECO:0000313" key="4">
    <source>
        <dbReference type="EMBL" id="MFC6092068.1"/>
    </source>
</evidence>
<dbReference type="InterPro" id="IPR011089">
    <property type="entry name" value="GmrSD_C"/>
</dbReference>
<keyword evidence="2" id="KW-0812">Transmembrane</keyword>
<keyword evidence="5" id="KW-1185">Reference proteome</keyword>
<keyword evidence="2" id="KW-0472">Membrane</keyword>
<organism evidence="4 5">
    <name type="scientific">Saccharothrix lopnurensis</name>
    <dbReference type="NCBI Taxonomy" id="1670621"/>
    <lineage>
        <taxon>Bacteria</taxon>
        <taxon>Bacillati</taxon>
        <taxon>Actinomycetota</taxon>
        <taxon>Actinomycetes</taxon>
        <taxon>Pseudonocardiales</taxon>
        <taxon>Pseudonocardiaceae</taxon>
        <taxon>Saccharothrix</taxon>
    </lineage>
</organism>
<reference evidence="5" key="1">
    <citation type="journal article" date="2019" name="Int. J. Syst. Evol. Microbiol.">
        <title>The Global Catalogue of Microorganisms (GCM) 10K type strain sequencing project: providing services to taxonomists for standard genome sequencing and annotation.</title>
        <authorList>
            <consortium name="The Broad Institute Genomics Platform"/>
            <consortium name="The Broad Institute Genome Sequencing Center for Infectious Disease"/>
            <person name="Wu L."/>
            <person name="Ma J."/>
        </authorList>
    </citation>
    <scope>NUCLEOTIDE SEQUENCE [LARGE SCALE GENOMIC DNA]</scope>
    <source>
        <strain evidence="5">CGMCC 4.7246</strain>
    </source>
</reference>
<dbReference type="PANTHER" id="PTHR24094:SF15">
    <property type="entry name" value="AMP-DEPENDENT SYNTHETASE_LIGASE DOMAIN-CONTAINING PROTEIN-RELATED"/>
    <property type="match status" value="1"/>
</dbReference>
<keyword evidence="4" id="KW-0378">Hydrolase</keyword>
<evidence type="ECO:0000256" key="2">
    <source>
        <dbReference type="SAM" id="Phobius"/>
    </source>
</evidence>
<evidence type="ECO:0000259" key="3">
    <source>
        <dbReference type="Pfam" id="PF07510"/>
    </source>
</evidence>
<accession>A0ABW1P906</accession>
<keyword evidence="2" id="KW-1133">Transmembrane helix</keyword>
<keyword evidence="4" id="KW-0540">Nuclease</keyword>
<feature type="domain" description="GmrSD restriction endonucleases C-terminal" evidence="3">
    <location>
        <begin position="122"/>
        <end position="217"/>
    </location>
</feature>
<dbReference type="Pfam" id="PF07510">
    <property type="entry name" value="GmrSD_C"/>
    <property type="match status" value="1"/>
</dbReference>
<dbReference type="EMBL" id="JBHSQO010000024">
    <property type="protein sequence ID" value="MFC6092068.1"/>
    <property type="molecule type" value="Genomic_DNA"/>
</dbReference>
<dbReference type="PANTHER" id="PTHR24094">
    <property type="entry name" value="SECRETED PROTEIN"/>
    <property type="match status" value="1"/>
</dbReference>